<sequence length="280" mass="30716">MSKASSSPLPAHHTKHLSILDYPFINSRYMLAQSDDGATNGTALWLGAQCLSLYFAHIVAKLPKSGTPGRRPRVIELGSGVGLTALVLSSLGWDVLATDLCNVTATVLSRNVAQNTPQLHSGTIEIRELDWMISPEDWTWDNDEVIASASRTRQESDARPTDVLGPPFDFIITSDTFYAPALTAPLLRTLYALSVQSLIGGRGPPIYICIERRDPVLIDQALEAARVTWGFSTDRVPQKKVARAMEKGGVKWPREDWEGVEIWKMSLDPNCASLQSAVSE</sequence>
<keyword evidence="2" id="KW-1185">Reference proteome</keyword>
<dbReference type="Pfam" id="PF10294">
    <property type="entry name" value="Methyltransf_16"/>
    <property type="match status" value="1"/>
</dbReference>
<dbReference type="STRING" id="933084.A0A067Q0V7"/>
<evidence type="ECO:0000313" key="2">
    <source>
        <dbReference type="Proteomes" id="UP000027265"/>
    </source>
</evidence>
<dbReference type="InterPro" id="IPR029063">
    <property type="entry name" value="SAM-dependent_MTases_sf"/>
</dbReference>
<gene>
    <name evidence="1" type="ORF">JAAARDRAFT_124855</name>
</gene>
<dbReference type="GO" id="GO:0005737">
    <property type="term" value="C:cytoplasm"/>
    <property type="evidence" value="ECO:0007669"/>
    <property type="project" value="TreeGrafter"/>
</dbReference>
<dbReference type="InterPro" id="IPR019410">
    <property type="entry name" value="Methyltransf_16"/>
</dbReference>
<name>A0A067Q0V7_9AGAM</name>
<reference evidence="2" key="1">
    <citation type="journal article" date="2014" name="Proc. Natl. Acad. Sci. U.S.A.">
        <title>Extensive sampling of basidiomycete genomes demonstrates inadequacy of the white-rot/brown-rot paradigm for wood decay fungi.</title>
        <authorList>
            <person name="Riley R."/>
            <person name="Salamov A.A."/>
            <person name="Brown D.W."/>
            <person name="Nagy L.G."/>
            <person name="Floudas D."/>
            <person name="Held B.W."/>
            <person name="Levasseur A."/>
            <person name="Lombard V."/>
            <person name="Morin E."/>
            <person name="Otillar R."/>
            <person name="Lindquist E.A."/>
            <person name="Sun H."/>
            <person name="LaButti K.M."/>
            <person name="Schmutz J."/>
            <person name="Jabbour D."/>
            <person name="Luo H."/>
            <person name="Baker S.E."/>
            <person name="Pisabarro A.G."/>
            <person name="Walton J.D."/>
            <person name="Blanchette R.A."/>
            <person name="Henrissat B."/>
            <person name="Martin F."/>
            <person name="Cullen D."/>
            <person name="Hibbett D.S."/>
            <person name="Grigoriev I.V."/>
        </authorList>
    </citation>
    <scope>NUCLEOTIDE SEQUENCE [LARGE SCALE GENOMIC DNA]</scope>
    <source>
        <strain evidence="2">MUCL 33604</strain>
    </source>
</reference>
<dbReference type="EMBL" id="KL197713">
    <property type="protein sequence ID" value="KDQ60708.1"/>
    <property type="molecule type" value="Genomic_DNA"/>
</dbReference>
<dbReference type="SUPFAM" id="SSF53335">
    <property type="entry name" value="S-adenosyl-L-methionine-dependent methyltransferases"/>
    <property type="match status" value="1"/>
</dbReference>
<dbReference type="GO" id="GO:0005634">
    <property type="term" value="C:nucleus"/>
    <property type="evidence" value="ECO:0007669"/>
    <property type="project" value="TreeGrafter"/>
</dbReference>
<dbReference type="GO" id="GO:0008757">
    <property type="term" value="F:S-adenosylmethionine-dependent methyltransferase activity"/>
    <property type="evidence" value="ECO:0007669"/>
    <property type="project" value="UniProtKB-ARBA"/>
</dbReference>
<dbReference type="PANTHER" id="PTHR14614:SF162">
    <property type="entry name" value="EXPRESSED PROTEIN"/>
    <property type="match status" value="1"/>
</dbReference>
<dbReference type="AlphaFoldDB" id="A0A067Q0V7"/>
<dbReference type="Gene3D" id="3.40.50.150">
    <property type="entry name" value="Vaccinia Virus protein VP39"/>
    <property type="match status" value="1"/>
</dbReference>
<dbReference type="HOGENOM" id="CLU_089365_0_0_1"/>
<dbReference type="PANTHER" id="PTHR14614">
    <property type="entry name" value="HEPATOCELLULAR CARCINOMA-ASSOCIATED ANTIGEN"/>
    <property type="match status" value="1"/>
</dbReference>
<dbReference type="OrthoDB" id="194386at2759"/>
<accession>A0A067Q0V7</accession>
<dbReference type="InParanoid" id="A0A067Q0V7"/>
<evidence type="ECO:0000313" key="1">
    <source>
        <dbReference type="EMBL" id="KDQ60708.1"/>
    </source>
</evidence>
<organism evidence="1 2">
    <name type="scientific">Jaapia argillacea MUCL 33604</name>
    <dbReference type="NCBI Taxonomy" id="933084"/>
    <lineage>
        <taxon>Eukaryota</taxon>
        <taxon>Fungi</taxon>
        <taxon>Dikarya</taxon>
        <taxon>Basidiomycota</taxon>
        <taxon>Agaricomycotina</taxon>
        <taxon>Agaricomycetes</taxon>
        <taxon>Agaricomycetidae</taxon>
        <taxon>Jaapiales</taxon>
        <taxon>Jaapiaceae</taxon>
        <taxon>Jaapia</taxon>
    </lineage>
</organism>
<proteinExistence type="predicted"/>
<protein>
    <submittedName>
        <fullName evidence="1">Uncharacterized protein</fullName>
    </submittedName>
</protein>
<dbReference type="Proteomes" id="UP000027265">
    <property type="component" value="Unassembled WGS sequence"/>
</dbReference>